<feature type="region of interest" description="Disordered" evidence="1">
    <location>
        <begin position="57"/>
        <end position="119"/>
    </location>
</feature>
<dbReference type="Pfam" id="PF13730">
    <property type="entry name" value="HTH_36"/>
    <property type="match status" value="1"/>
</dbReference>
<feature type="compositionally biased region" description="Polar residues" evidence="1">
    <location>
        <begin position="89"/>
        <end position="109"/>
    </location>
</feature>
<reference evidence="2 3" key="1">
    <citation type="journal article" date="2023" name="Plants (Basel)">
        <title>Bridging the Gap: Combining Genomics and Transcriptomics Approaches to Understand Stylosanthes scabra, an Orphan Legume from the Brazilian Caatinga.</title>
        <authorList>
            <person name="Ferreira-Neto J.R.C."/>
            <person name="da Silva M.D."/>
            <person name="Binneck E."/>
            <person name="de Melo N.F."/>
            <person name="da Silva R.H."/>
            <person name="de Melo A.L.T.M."/>
            <person name="Pandolfi V."/>
            <person name="Bustamante F.O."/>
            <person name="Brasileiro-Vidal A.C."/>
            <person name="Benko-Iseppon A.M."/>
        </authorList>
    </citation>
    <scope>NUCLEOTIDE SEQUENCE [LARGE SCALE GENOMIC DNA]</scope>
    <source>
        <tissue evidence="2">Leaves</tissue>
    </source>
</reference>
<evidence type="ECO:0000256" key="1">
    <source>
        <dbReference type="SAM" id="MobiDB-lite"/>
    </source>
</evidence>
<organism evidence="2 3">
    <name type="scientific">Stylosanthes scabra</name>
    <dbReference type="NCBI Taxonomy" id="79078"/>
    <lineage>
        <taxon>Eukaryota</taxon>
        <taxon>Viridiplantae</taxon>
        <taxon>Streptophyta</taxon>
        <taxon>Embryophyta</taxon>
        <taxon>Tracheophyta</taxon>
        <taxon>Spermatophyta</taxon>
        <taxon>Magnoliopsida</taxon>
        <taxon>eudicotyledons</taxon>
        <taxon>Gunneridae</taxon>
        <taxon>Pentapetalae</taxon>
        <taxon>rosids</taxon>
        <taxon>fabids</taxon>
        <taxon>Fabales</taxon>
        <taxon>Fabaceae</taxon>
        <taxon>Papilionoideae</taxon>
        <taxon>50 kb inversion clade</taxon>
        <taxon>dalbergioids sensu lato</taxon>
        <taxon>Dalbergieae</taxon>
        <taxon>Pterocarpus clade</taxon>
        <taxon>Stylosanthes</taxon>
    </lineage>
</organism>
<proteinExistence type="predicted"/>
<evidence type="ECO:0000313" key="2">
    <source>
        <dbReference type="EMBL" id="MED6129661.1"/>
    </source>
</evidence>
<dbReference type="Gene3D" id="1.10.10.10">
    <property type="entry name" value="Winged helix-like DNA-binding domain superfamily/Winged helix DNA-binding domain"/>
    <property type="match status" value="1"/>
</dbReference>
<sequence length="233" mass="25253">HSCYPSYAKTAKRVGCSRSTAMRAIASLAEAGFLHSVPRGRSNGSASSNRYVLHVGHTPSRTVTPPLVAERDQGGSTQTLGVVAERDQGSSTGDTPLTINEPSRGTPTDPSAPAKRARKSATAYSTAFLEWWEHYPRKADKGSAWKAWQKIKGTPLETLIAGADRYAADPNREPRYTKLPATWLNARAWEDETPLPARTRATGNDRVQAGLALAQRLRAQEGGNRELETGRSS</sequence>
<dbReference type="EMBL" id="JASCZI010036264">
    <property type="protein sequence ID" value="MED6129661.1"/>
    <property type="molecule type" value="Genomic_DNA"/>
</dbReference>
<dbReference type="InterPro" id="IPR036388">
    <property type="entry name" value="WH-like_DNA-bd_sf"/>
</dbReference>
<accession>A0ABU6S0N4</accession>
<keyword evidence="3" id="KW-1185">Reference proteome</keyword>
<evidence type="ECO:0008006" key="4">
    <source>
        <dbReference type="Google" id="ProtNLM"/>
    </source>
</evidence>
<evidence type="ECO:0000313" key="3">
    <source>
        <dbReference type="Proteomes" id="UP001341840"/>
    </source>
</evidence>
<feature type="non-terminal residue" evidence="2">
    <location>
        <position position="1"/>
    </location>
</feature>
<comment type="caution">
    <text evidence="2">The sequence shown here is derived from an EMBL/GenBank/DDBJ whole genome shotgun (WGS) entry which is preliminary data.</text>
</comment>
<dbReference type="Proteomes" id="UP001341840">
    <property type="component" value="Unassembled WGS sequence"/>
</dbReference>
<protein>
    <recommendedName>
        <fullName evidence="4">Helix-turn-helix domain-containing protein</fullName>
    </recommendedName>
</protein>
<name>A0ABU6S0N4_9FABA</name>
<gene>
    <name evidence="2" type="ORF">PIB30_110130</name>
</gene>